<gene>
    <name evidence="2" type="ORF">FE784_11165</name>
</gene>
<comment type="caution">
    <text evidence="2">The sequence shown here is derived from an EMBL/GenBank/DDBJ whole genome shotgun (WGS) entry which is preliminary data.</text>
</comment>
<dbReference type="GO" id="GO:0006813">
    <property type="term" value="P:potassium ion transport"/>
    <property type="evidence" value="ECO:0007669"/>
    <property type="project" value="InterPro"/>
</dbReference>
<dbReference type="EMBL" id="VDCQ01000012">
    <property type="protein sequence ID" value="TNJ66226.1"/>
    <property type="molecule type" value="Genomic_DNA"/>
</dbReference>
<dbReference type="PIRSF" id="PIRSF005028">
    <property type="entry name" value="KhtT"/>
    <property type="match status" value="1"/>
</dbReference>
<proteinExistence type="predicted"/>
<dbReference type="OrthoDB" id="67547at2"/>
<dbReference type="InterPro" id="IPR050144">
    <property type="entry name" value="AAE_transporter"/>
</dbReference>
<evidence type="ECO:0000313" key="2">
    <source>
        <dbReference type="EMBL" id="TNJ66226.1"/>
    </source>
</evidence>
<protein>
    <submittedName>
        <fullName evidence="2">Cation:proton antiporter regulatory subunit</fullName>
    </submittedName>
</protein>
<dbReference type="Proteomes" id="UP000307943">
    <property type="component" value="Unassembled WGS sequence"/>
</dbReference>
<dbReference type="Pfam" id="PF02080">
    <property type="entry name" value="TrkA_C"/>
    <property type="match status" value="1"/>
</dbReference>
<evidence type="ECO:0000313" key="3">
    <source>
        <dbReference type="Proteomes" id="UP000307943"/>
    </source>
</evidence>
<dbReference type="AlphaFoldDB" id="A0A5C4TC98"/>
<sequence>MEDLTECGEEGIYTLNLRESDLPGIGRKYCLDTRSGEKLVIVVHNDDRRDLFHMSPDDPDEVLSMVTLDDEEARTVSAIISGISYTPRLAENQEMALDGLIIEWLRIEPSSGCVGKRIGELDIRRNTGATILAVTEKNHRKTMNPGADYAFAAGSTLIVAGERKQLQQLKHLLTNGSL</sequence>
<organism evidence="2 3">
    <name type="scientific">Paenibacillus hemerocallicola</name>
    <dbReference type="NCBI Taxonomy" id="1172614"/>
    <lineage>
        <taxon>Bacteria</taxon>
        <taxon>Bacillati</taxon>
        <taxon>Bacillota</taxon>
        <taxon>Bacilli</taxon>
        <taxon>Bacillales</taxon>
        <taxon>Paenibacillaceae</taxon>
        <taxon>Paenibacillus</taxon>
    </lineage>
</organism>
<dbReference type="GO" id="GO:0008324">
    <property type="term" value="F:monoatomic cation transmembrane transporter activity"/>
    <property type="evidence" value="ECO:0007669"/>
    <property type="project" value="InterPro"/>
</dbReference>
<dbReference type="PANTHER" id="PTHR30445">
    <property type="entry name" value="K(+)_H(+) ANTIPORTER SUBUNIT KHTT"/>
    <property type="match status" value="1"/>
</dbReference>
<dbReference type="PANTHER" id="PTHR30445:SF8">
    <property type="entry name" value="K(+)_H(+) ANTIPORTER SUBUNIT KHTT"/>
    <property type="match status" value="1"/>
</dbReference>
<dbReference type="InterPro" id="IPR036721">
    <property type="entry name" value="RCK_C_sf"/>
</dbReference>
<evidence type="ECO:0000259" key="1">
    <source>
        <dbReference type="PROSITE" id="PS51202"/>
    </source>
</evidence>
<dbReference type="Pfam" id="PF25991">
    <property type="entry name" value="KhtT_N"/>
    <property type="match status" value="1"/>
</dbReference>
<dbReference type="InterPro" id="IPR006037">
    <property type="entry name" value="RCK_C"/>
</dbReference>
<reference evidence="2 3" key="1">
    <citation type="submission" date="2019-05" db="EMBL/GenBank/DDBJ databases">
        <title>We sequenced the genome of Paenibacillus hemerocallicola KCTC 33185 for further insight into its adaptation and study the phylogeny of Paenibacillus.</title>
        <authorList>
            <person name="Narsing Rao M.P."/>
        </authorList>
    </citation>
    <scope>NUCLEOTIDE SEQUENCE [LARGE SCALE GENOMIC DNA]</scope>
    <source>
        <strain evidence="2 3">KCTC 33185</strain>
    </source>
</reference>
<feature type="domain" description="RCK C-terminal" evidence="1">
    <location>
        <begin position="90"/>
        <end position="175"/>
    </location>
</feature>
<dbReference type="PROSITE" id="PS51202">
    <property type="entry name" value="RCK_C"/>
    <property type="match status" value="1"/>
</dbReference>
<dbReference type="InterPro" id="IPR058776">
    <property type="entry name" value="KhtT-like_N"/>
</dbReference>
<dbReference type="SUPFAM" id="SSF116726">
    <property type="entry name" value="TrkA C-terminal domain-like"/>
    <property type="match status" value="1"/>
</dbReference>
<dbReference type="Gene3D" id="3.30.70.1450">
    <property type="entry name" value="Regulator of K+ conductance, C-terminal domain"/>
    <property type="match status" value="1"/>
</dbReference>
<dbReference type="InterPro" id="IPR026278">
    <property type="entry name" value="KhtT"/>
</dbReference>
<name>A0A5C4TC98_9BACL</name>
<keyword evidence="3" id="KW-1185">Reference proteome</keyword>
<accession>A0A5C4TC98</accession>